<keyword evidence="1" id="KW-1133">Transmembrane helix</keyword>
<dbReference type="PANTHER" id="PTHR28008:SF1">
    <property type="entry name" value="DOMAIN PROTEIN, PUTATIVE (AFU_ORTHOLOGUE AFUA_3G10980)-RELATED"/>
    <property type="match status" value="1"/>
</dbReference>
<feature type="transmembrane region" description="Helical" evidence="1">
    <location>
        <begin position="103"/>
        <end position="124"/>
    </location>
</feature>
<proteinExistence type="predicted"/>
<reference evidence="3" key="1">
    <citation type="submission" date="2021-12" db="EMBL/GenBank/DDBJ databases">
        <title>Description of Gramella crocea sp. nov., a new bacterium isolated from activated sludge.</title>
        <authorList>
            <person name="Zhang X."/>
        </authorList>
    </citation>
    <scope>NUCLEOTIDE SEQUENCE</scope>
    <source>
        <strain evidence="3">YB25</strain>
    </source>
</reference>
<feature type="transmembrane region" description="Helical" evidence="1">
    <location>
        <begin position="71"/>
        <end position="91"/>
    </location>
</feature>
<sequence>MVARILLFTALIYTGAITYFSLIVMDFKISMAGFDPTDKMLHAGAYLFLAFLWNLFFVFKNSSFKRYTSNLLWVAFACFIFGMLIEVLQGTLTSYRTPDWWDILANSTGVILAVLFFLVMAPTVKSLKQKID</sequence>
<evidence type="ECO:0000259" key="2">
    <source>
        <dbReference type="Pfam" id="PF04892"/>
    </source>
</evidence>
<feature type="transmembrane region" description="Helical" evidence="1">
    <location>
        <begin position="40"/>
        <end position="59"/>
    </location>
</feature>
<dbReference type="AlphaFoldDB" id="A0A9X1UWE5"/>
<evidence type="ECO:0000313" key="3">
    <source>
        <dbReference type="EMBL" id="MCG9971543.1"/>
    </source>
</evidence>
<name>A0A9X1UWE5_9FLAO</name>
<keyword evidence="1" id="KW-0812">Transmembrane</keyword>
<dbReference type="InterPro" id="IPR006976">
    <property type="entry name" value="VanZ-like"/>
</dbReference>
<dbReference type="Proteomes" id="UP001139344">
    <property type="component" value="Unassembled WGS sequence"/>
</dbReference>
<evidence type="ECO:0000256" key="1">
    <source>
        <dbReference type="SAM" id="Phobius"/>
    </source>
</evidence>
<dbReference type="EMBL" id="JAJSON010000018">
    <property type="protein sequence ID" value="MCG9971543.1"/>
    <property type="molecule type" value="Genomic_DNA"/>
</dbReference>
<evidence type="ECO:0000313" key="4">
    <source>
        <dbReference type="Proteomes" id="UP001139344"/>
    </source>
</evidence>
<dbReference type="Pfam" id="PF04892">
    <property type="entry name" value="VanZ"/>
    <property type="match status" value="1"/>
</dbReference>
<dbReference type="RefSeq" id="WP_240097890.1">
    <property type="nucleotide sequence ID" value="NZ_JAJSON010000018.1"/>
</dbReference>
<dbReference type="PANTHER" id="PTHR28008">
    <property type="entry name" value="DOMAIN PROTEIN, PUTATIVE (AFU_ORTHOLOGUE AFUA_3G10980)-RELATED"/>
    <property type="match status" value="1"/>
</dbReference>
<feature type="domain" description="VanZ-like" evidence="2">
    <location>
        <begin position="46"/>
        <end position="119"/>
    </location>
</feature>
<protein>
    <submittedName>
        <fullName evidence="3">VanZ family protein</fullName>
    </submittedName>
</protein>
<gene>
    <name evidence="3" type="ORF">LU635_07840</name>
</gene>
<dbReference type="NCBIfam" id="NF037970">
    <property type="entry name" value="vanZ_1"/>
    <property type="match status" value="1"/>
</dbReference>
<accession>A0A9X1UWE5</accession>
<keyword evidence="1" id="KW-0472">Membrane</keyword>
<comment type="caution">
    <text evidence="3">The sequence shown here is derived from an EMBL/GenBank/DDBJ whole genome shotgun (WGS) entry which is preliminary data.</text>
</comment>
<keyword evidence="4" id="KW-1185">Reference proteome</keyword>
<organism evidence="3 4">
    <name type="scientific">Christiangramia crocea</name>
    <dbReference type="NCBI Taxonomy" id="2904124"/>
    <lineage>
        <taxon>Bacteria</taxon>
        <taxon>Pseudomonadati</taxon>
        <taxon>Bacteroidota</taxon>
        <taxon>Flavobacteriia</taxon>
        <taxon>Flavobacteriales</taxon>
        <taxon>Flavobacteriaceae</taxon>
        <taxon>Christiangramia</taxon>
    </lineage>
</organism>